<evidence type="ECO:0000313" key="2">
    <source>
        <dbReference type="Proteomes" id="UP000009097"/>
    </source>
</evidence>
<name>A0A0J9V6Z8_FUSO4</name>
<dbReference type="VEuPathDB" id="FungiDB:FOXG_19790"/>
<dbReference type="GeneID" id="28960496"/>
<organism evidence="1 2">
    <name type="scientific">Fusarium oxysporum f. sp. lycopersici (strain 4287 / CBS 123668 / FGSC 9935 / NRRL 34936)</name>
    <name type="common">Fusarium vascular wilt of tomato</name>
    <dbReference type="NCBI Taxonomy" id="426428"/>
    <lineage>
        <taxon>Eukaryota</taxon>
        <taxon>Fungi</taxon>
        <taxon>Dikarya</taxon>
        <taxon>Ascomycota</taxon>
        <taxon>Pezizomycotina</taxon>
        <taxon>Sordariomycetes</taxon>
        <taxon>Hypocreomycetidae</taxon>
        <taxon>Hypocreales</taxon>
        <taxon>Nectriaceae</taxon>
        <taxon>Fusarium</taxon>
        <taxon>Fusarium oxysporum species complex</taxon>
    </lineage>
</organism>
<evidence type="ECO:0000313" key="1">
    <source>
        <dbReference type="EMBL" id="KNB06948.1"/>
    </source>
</evidence>
<reference evidence="1" key="2">
    <citation type="journal article" date="2010" name="Nature">
        <title>Comparative genomics reveals mobile pathogenicity chromosomes in Fusarium.</title>
        <authorList>
            <person name="Ma L.J."/>
            <person name="van der Does H.C."/>
            <person name="Borkovich K.A."/>
            <person name="Coleman J.J."/>
            <person name="Daboussi M.J."/>
            <person name="Di Pietro A."/>
            <person name="Dufresne M."/>
            <person name="Freitag M."/>
            <person name="Grabherr M."/>
            <person name="Henrissat B."/>
            <person name="Houterman P.M."/>
            <person name="Kang S."/>
            <person name="Shim W.B."/>
            <person name="Woloshuk C."/>
            <person name="Xie X."/>
            <person name="Xu J.R."/>
            <person name="Antoniw J."/>
            <person name="Baker S.E."/>
            <person name="Bluhm B.H."/>
            <person name="Breakspear A."/>
            <person name="Brown D.W."/>
            <person name="Butchko R.A."/>
            <person name="Chapman S."/>
            <person name="Coulson R."/>
            <person name="Coutinho P.M."/>
            <person name="Danchin E.G."/>
            <person name="Diener A."/>
            <person name="Gale L.R."/>
            <person name="Gardiner D.M."/>
            <person name="Goff S."/>
            <person name="Hammond-Kosack K.E."/>
            <person name="Hilburn K."/>
            <person name="Hua-Van A."/>
            <person name="Jonkers W."/>
            <person name="Kazan K."/>
            <person name="Kodira C.D."/>
            <person name="Koehrsen M."/>
            <person name="Kumar L."/>
            <person name="Lee Y.H."/>
            <person name="Li L."/>
            <person name="Manners J.M."/>
            <person name="Miranda-Saavedra D."/>
            <person name="Mukherjee M."/>
            <person name="Park G."/>
            <person name="Park J."/>
            <person name="Park S.Y."/>
            <person name="Proctor R.H."/>
            <person name="Regev A."/>
            <person name="Ruiz-Roldan M.C."/>
            <person name="Sain D."/>
            <person name="Sakthikumar S."/>
            <person name="Sykes S."/>
            <person name="Schwartz D.C."/>
            <person name="Turgeon B.G."/>
            <person name="Wapinski I."/>
            <person name="Yoder O."/>
            <person name="Young S."/>
            <person name="Zeng Q."/>
            <person name="Zhou S."/>
            <person name="Galagan J."/>
            <person name="Cuomo C.A."/>
            <person name="Kistler H.C."/>
            <person name="Rep M."/>
        </authorList>
    </citation>
    <scope>NUCLEOTIDE SEQUENCE [LARGE SCALE GENOMIC DNA]</scope>
    <source>
        <strain evidence="1">4287</strain>
    </source>
</reference>
<dbReference type="Proteomes" id="UP000009097">
    <property type="component" value="Unassembled WGS sequence"/>
</dbReference>
<proteinExistence type="predicted"/>
<reference evidence="1" key="1">
    <citation type="submission" date="2007-04" db="EMBL/GenBank/DDBJ databases">
        <authorList>
            <consortium name="The Broad Institute Genome Sequencing Platform"/>
            <person name="Birren B."/>
            <person name="Lander E."/>
            <person name="Galagan J."/>
            <person name="Nusbaum C."/>
            <person name="Devon K."/>
            <person name="Ma L.-J."/>
            <person name="Jaffe D."/>
            <person name="Butler J."/>
            <person name="Alvarez P."/>
            <person name="Gnerre S."/>
            <person name="Grabherr M."/>
            <person name="Kleber M."/>
            <person name="Mauceli E."/>
            <person name="Brockman W."/>
            <person name="MacCallum I.A."/>
            <person name="Young S."/>
            <person name="LaButti K."/>
            <person name="DeCaprio D."/>
            <person name="Crawford M."/>
            <person name="Koehrsen M."/>
            <person name="Engels R."/>
            <person name="Montgomery P."/>
            <person name="Pearson M."/>
            <person name="Howarth C."/>
            <person name="Larson L."/>
            <person name="White J."/>
            <person name="O'Leary S."/>
            <person name="Kodira C."/>
            <person name="Zeng Q."/>
            <person name="Yandava C."/>
            <person name="Alvarado L."/>
            <person name="Kistler C."/>
            <person name="Shim W.-B."/>
            <person name="Kang S."/>
            <person name="Woloshuk C."/>
        </authorList>
    </citation>
    <scope>NUCLEOTIDE SEQUENCE</scope>
    <source>
        <strain evidence="1">4287</strain>
    </source>
</reference>
<dbReference type="EMBL" id="DS231705">
    <property type="protein sequence ID" value="KNB06948.1"/>
    <property type="molecule type" value="Genomic_DNA"/>
</dbReference>
<dbReference type="RefSeq" id="XP_018244993.1">
    <property type="nucleotide sequence ID" value="XM_018400059.1"/>
</dbReference>
<gene>
    <name evidence="1" type="ORF">FOXG_19790</name>
</gene>
<dbReference type="KEGG" id="fox:FOXG_19790"/>
<sequence>MMWMAESYYGSTRNIDAKEGIKFLPTSRNMLFRGAILVLGSMARHEDIVDK</sequence>
<dbReference type="AlphaFoldDB" id="A0A0J9V6Z8"/>
<accession>A0A0J9V6Z8</accession>
<protein>
    <submittedName>
        <fullName evidence="1">Uncharacterized protein</fullName>
    </submittedName>
</protein>